<evidence type="ECO:0000313" key="1">
    <source>
        <dbReference type="EMBL" id="OCT68120.1"/>
    </source>
</evidence>
<proteinExistence type="predicted"/>
<dbReference type="AlphaFoldDB" id="A0A974H848"/>
<gene>
    <name evidence="1" type="ORF">XELAEV_18039416mg</name>
</gene>
<protein>
    <submittedName>
        <fullName evidence="1">Uncharacterized protein</fullName>
    </submittedName>
</protein>
<dbReference type="Proteomes" id="UP000694892">
    <property type="component" value="Chromosome 8L"/>
</dbReference>
<reference evidence="2" key="1">
    <citation type="journal article" date="2016" name="Nature">
        <title>Genome evolution in the allotetraploid frog Xenopus laevis.</title>
        <authorList>
            <person name="Session A.M."/>
            <person name="Uno Y."/>
            <person name="Kwon T."/>
            <person name="Chapman J.A."/>
            <person name="Toyoda A."/>
            <person name="Takahashi S."/>
            <person name="Fukui A."/>
            <person name="Hikosaka A."/>
            <person name="Suzuki A."/>
            <person name="Kondo M."/>
            <person name="van Heeringen S.J."/>
            <person name="Quigley I."/>
            <person name="Heinz S."/>
            <person name="Ogino H."/>
            <person name="Ochi H."/>
            <person name="Hellsten U."/>
            <person name="Lyons J.B."/>
            <person name="Simakov O."/>
            <person name="Putnam N."/>
            <person name="Stites J."/>
            <person name="Kuroki Y."/>
            <person name="Tanaka T."/>
            <person name="Michiue T."/>
            <person name="Watanabe M."/>
            <person name="Bogdanovic O."/>
            <person name="Lister R."/>
            <person name="Georgiou G."/>
            <person name="Paranjpe S.S."/>
            <person name="van Kruijsbergen I."/>
            <person name="Shu S."/>
            <person name="Carlson J."/>
            <person name="Kinoshita T."/>
            <person name="Ohta Y."/>
            <person name="Mawaribuchi S."/>
            <person name="Jenkins J."/>
            <person name="Grimwood J."/>
            <person name="Schmutz J."/>
            <person name="Mitros T."/>
            <person name="Mozaffari S.V."/>
            <person name="Suzuki Y."/>
            <person name="Haramoto Y."/>
            <person name="Yamamoto T.S."/>
            <person name="Takagi C."/>
            <person name="Heald R."/>
            <person name="Miller K."/>
            <person name="Haudenschild C."/>
            <person name="Kitzman J."/>
            <person name="Nakayama T."/>
            <person name="Izutsu Y."/>
            <person name="Robert J."/>
            <person name="Fortriede J."/>
            <person name="Burns K."/>
            <person name="Lotay V."/>
            <person name="Karimi K."/>
            <person name="Yasuoka Y."/>
            <person name="Dichmann D.S."/>
            <person name="Flajnik M.F."/>
            <person name="Houston D.W."/>
            <person name="Shendure J."/>
            <person name="DuPasquier L."/>
            <person name="Vize P.D."/>
            <person name="Zorn A.M."/>
            <person name="Ito M."/>
            <person name="Marcotte E.M."/>
            <person name="Wallingford J.B."/>
            <person name="Ito Y."/>
            <person name="Asashima M."/>
            <person name="Ueno N."/>
            <person name="Matsuda Y."/>
            <person name="Veenstra G.J."/>
            <person name="Fujiyama A."/>
            <person name="Harland R.M."/>
            <person name="Taira M."/>
            <person name="Rokhsar D.S."/>
        </authorList>
    </citation>
    <scope>NUCLEOTIDE SEQUENCE [LARGE SCALE GENOMIC DNA]</scope>
    <source>
        <strain evidence="2">J</strain>
    </source>
</reference>
<evidence type="ECO:0000313" key="2">
    <source>
        <dbReference type="Proteomes" id="UP000694892"/>
    </source>
</evidence>
<sequence>MANIQSNGYLCSQKAQLLFPSQYCQSGDHLQRFIEASMSTKGMVKLLGLCTYCGNVFPSLVINSYQSACLSSVKGSIEMKYLIINLSFQGVLRVVVNPGYAFCFEST</sequence>
<accession>A0A974H848</accession>
<name>A0A974H848_XENLA</name>
<dbReference type="EMBL" id="CM004480">
    <property type="protein sequence ID" value="OCT68120.1"/>
    <property type="molecule type" value="Genomic_DNA"/>
</dbReference>
<organism evidence="1 2">
    <name type="scientific">Xenopus laevis</name>
    <name type="common">African clawed frog</name>
    <dbReference type="NCBI Taxonomy" id="8355"/>
    <lineage>
        <taxon>Eukaryota</taxon>
        <taxon>Metazoa</taxon>
        <taxon>Chordata</taxon>
        <taxon>Craniata</taxon>
        <taxon>Vertebrata</taxon>
        <taxon>Euteleostomi</taxon>
        <taxon>Amphibia</taxon>
        <taxon>Batrachia</taxon>
        <taxon>Anura</taxon>
        <taxon>Pipoidea</taxon>
        <taxon>Pipidae</taxon>
        <taxon>Xenopodinae</taxon>
        <taxon>Xenopus</taxon>
        <taxon>Xenopus</taxon>
    </lineage>
</organism>